<organism evidence="1 2">
    <name type="scientific">Trichophyton interdigitale (strain MR816)</name>
    <dbReference type="NCBI Taxonomy" id="1215338"/>
    <lineage>
        <taxon>Eukaryota</taxon>
        <taxon>Fungi</taxon>
        <taxon>Dikarya</taxon>
        <taxon>Ascomycota</taxon>
        <taxon>Pezizomycotina</taxon>
        <taxon>Eurotiomycetes</taxon>
        <taxon>Eurotiomycetidae</taxon>
        <taxon>Onygenales</taxon>
        <taxon>Arthrodermataceae</taxon>
        <taxon>Trichophyton</taxon>
    </lineage>
</organism>
<evidence type="ECO:0000313" key="1">
    <source>
        <dbReference type="EMBL" id="KDB20776.1"/>
    </source>
</evidence>
<reference evidence="1 2" key="1">
    <citation type="submission" date="2014-02" db="EMBL/GenBank/DDBJ databases">
        <title>The Genome Sequence of Trichophyton interdigitale MR816.</title>
        <authorList>
            <consortium name="The Broad Institute Genomics Platform"/>
            <person name="Cuomo C.A."/>
            <person name="White T.C."/>
            <person name="Graser Y."/>
            <person name="Martinez-Rossi N."/>
            <person name="Heitman J."/>
            <person name="Young S.K."/>
            <person name="Zeng Q."/>
            <person name="Gargeya S."/>
            <person name="Abouelleil A."/>
            <person name="Alvarado L."/>
            <person name="Chapman S.B."/>
            <person name="Gainer-Dewar J."/>
            <person name="Goldberg J."/>
            <person name="Griggs A."/>
            <person name="Gujja S."/>
            <person name="Hansen M."/>
            <person name="Howarth C."/>
            <person name="Imamovic A."/>
            <person name="Larimer J."/>
            <person name="Martinez D."/>
            <person name="Murphy C."/>
            <person name="Pearson M.D."/>
            <person name="Persinoti G."/>
            <person name="Poon T."/>
            <person name="Priest M."/>
            <person name="Roberts A.D."/>
            <person name="Saif S."/>
            <person name="Shea T.D."/>
            <person name="Sykes S.N."/>
            <person name="Wortman J."/>
            <person name="Nusbaum C."/>
            <person name="Birren B."/>
        </authorList>
    </citation>
    <scope>NUCLEOTIDE SEQUENCE [LARGE SCALE GENOMIC DNA]</scope>
    <source>
        <strain evidence="1 2">MR816</strain>
    </source>
</reference>
<dbReference type="Proteomes" id="UP000024533">
    <property type="component" value="Unassembled WGS sequence"/>
</dbReference>
<gene>
    <name evidence="1" type="ORF">H109_07274</name>
</gene>
<keyword evidence="2" id="KW-1185">Reference proteome</keyword>
<name>A0A059IYT4_TRIIM</name>
<feature type="non-terminal residue" evidence="1">
    <location>
        <position position="1"/>
    </location>
</feature>
<dbReference type="HOGENOM" id="CLU_1870150_0_0_1"/>
<accession>A0A059IYT4</accession>
<sequence length="137" mass="15820">RLYSFRIELRSLSYKKGTTKTPNKTITKTPNKTIIKKNNAKDTSNTPNKVITRSSKVVYNINKDIPKDTTKDKALAEREGVAKVSKVDILLNFRVDYKAKIILKDRLISTLVLIYLDFSKLFIVTDYLRHSSDKYAY</sequence>
<comment type="caution">
    <text evidence="1">The sequence shown here is derived from an EMBL/GenBank/DDBJ whole genome shotgun (WGS) entry which is preliminary data.</text>
</comment>
<evidence type="ECO:0000313" key="2">
    <source>
        <dbReference type="Proteomes" id="UP000024533"/>
    </source>
</evidence>
<dbReference type="EMBL" id="AOKY01000697">
    <property type="protein sequence ID" value="KDB20776.1"/>
    <property type="molecule type" value="Genomic_DNA"/>
</dbReference>
<protein>
    <submittedName>
        <fullName evidence="1">Uncharacterized protein</fullName>
    </submittedName>
</protein>
<proteinExistence type="predicted"/>
<dbReference type="AlphaFoldDB" id="A0A059IYT4"/>